<keyword evidence="15" id="KW-1185">Reference proteome</keyword>
<evidence type="ECO:0000256" key="5">
    <source>
        <dbReference type="ARBA" id="ARBA00022837"/>
    </source>
</evidence>
<feature type="transmembrane region" description="Helical" evidence="11">
    <location>
        <begin position="126"/>
        <end position="146"/>
    </location>
</feature>
<dbReference type="Gene3D" id="1.10.287.70">
    <property type="match status" value="2"/>
</dbReference>
<keyword evidence="9" id="KW-0407">Ion channel</keyword>
<dbReference type="SUPFAM" id="SSF81324">
    <property type="entry name" value="Voltage-gated potassium channels"/>
    <property type="match status" value="2"/>
</dbReference>
<dbReference type="PANTHER" id="PTHR11003">
    <property type="entry name" value="POTASSIUM CHANNEL, SUBFAMILY K"/>
    <property type="match status" value="1"/>
</dbReference>
<dbReference type="Proteomes" id="UP000655225">
    <property type="component" value="Unassembled WGS sequence"/>
</dbReference>
<dbReference type="Gene3D" id="1.10.238.10">
    <property type="entry name" value="EF-hand"/>
    <property type="match status" value="1"/>
</dbReference>
<feature type="transmembrane region" description="Helical" evidence="11">
    <location>
        <begin position="183"/>
        <end position="202"/>
    </location>
</feature>
<evidence type="ECO:0000259" key="12">
    <source>
        <dbReference type="Pfam" id="PF07885"/>
    </source>
</evidence>
<evidence type="ECO:0000313" key="14">
    <source>
        <dbReference type="EMBL" id="KAF8409726.1"/>
    </source>
</evidence>
<protein>
    <submittedName>
        <fullName evidence="14">Uncharacterized protein</fullName>
    </submittedName>
</protein>
<dbReference type="OMA" id="FCFFLVR"/>
<dbReference type="GO" id="GO:0022841">
    <property type="term" value="F:potassium ion leak channel activity"/>
    <property type="evidence" value="ECO:0007669"/>
    <property type="project" value="TreeGrafter"/>
</dbReference>
<feature type="transmembrane region" description="Helical" evidence="11">
    <location>
        <begin position="101"/>
        <end position="120"/>
    </location>
</feature>
<keyword evidence="3" id="KW-0813">Transport</keyword>
<keyword evidence="5" id="KW-0106">Calcium</keyword>
<dbReference type="GO" id="GO:0005886">
    <property type="term" value="C:plasma membrane"/>
    <property type="evidence" value="ECO:0007669"/>
    <property type="project" value="TreeGrafter"/>
</dbReference>
<evidence type="ECO:0000256" key="1">
    <source>
        <dbReference type="ARBA" id="ARBA00004141"/>
    </source>
</evidence>
<dbReference type="EMBL" id="JABCRI010000003">
    <property type="protein sequence ID" value="KAF8409726.1"/>
    <property type="molecule type" value="Genomic_DNA"/>
</dbReference>
<name>A0A835DN67_TETSI</name>
<feature type="compositionally biased region" description="Polar residues" evidence="10">
    <location>
        <begin position="1"/>
        <end position="11"/>
    </location>
</feature>
<proteinExistence type="inferred from homology"/>
<dbReference type="SUPFAM" id="SSF47473">
    <property type="entry name" value="EF-hand"/>
    <property type="match status" value="1"/>
</dbReference>
<feature type="domain" description="Potassium channel" evidence="12">
    <location>
        <begin position="189"/>
        <end position="261"/>
    </location>
</feature>
<comment type="subcellular location">
    <subcellularLocation>
        <location evidence="1">Membrane</location>
        <topology evidence="1">Multi-pass membrane protein</topology>
    </subcellularLocation>
</comment>
<dbReference type="InterPro" id="IPR003280">
    <property type="entry name" value="2pore_dom_K_chnl"/>
</dbReference>
<sequence length="348" mass="38633">MAQNNTKQPSVSGLLDPSPQPNQKNAPTRRRYPRCRSAPLAGVVLPEKDRGGSLPRFESKYAKFHPSFKHVAILLAVYLGLGTLCFFLVRHQIKGKKTNGLLDAVYFCVVTMTTVGYGDLVPNSVLAKLLACVVVLTGMALCGIILSKAADYLVEKQEILLVKALHMQIDPKEMKANRVKYKILMILVLLLVLILVGTIFLARVEKLGFVDGFYCVCTTITTLGYGDKSFTTEAGRVFAVFWIPTSTICVAQLFLYLAELNTESRQRSLVTWILTRRMTLVEFEAADRNHDGVVSADEFIIYKLKEMGTISEEDITHIMDEFENLDVDHSGTLSATDITPAQSSQTES</sequence>
<keyword evidence="8 11" id="KW-0472">Membrane</keyword>
<dbReference type="PANTHER" id="PTHR11003:SF291">
    <property type="entry name" value="IP11374P"/>
    <property type="match status" value="1"/>
</dbReference>
<dbReference type="PROSITE" id="PS00018">
    <property type="entry name" value="EF_HAND_1"/>
    <property type="match status" value="2"/>
</dbReference>
<dbReference type="Pfam" id="PF13202">
    <property type="entry name" value="EF-hand_5"/>
    <property type="match status" value="1"/>
</dbReference>
<dbReference type="InterPro" id="IPR011992">
    <property type="entry name" value="EF-hand-dom_pair"/>
</dbReference>
<dbReference type="InterPro" id="IPR002048">
    <property type="entry name" value="EF_hand_dom"/>
</dbReference>
<evidence type="ECO:0000256" key="8">
    <source>
        <dbReference type="ARBA" id="ARBA00023136"/>
    </source>
</evidence>
<evidence type="ECO:0000256" key="4">
    <source>
        <dbReference type="ARBA" id="ARBA00022692"/>
    </source>
</evidence>
<dbReference type="GO" id="GO:0015271">
    <property type="term" value="F:outward rectifier potassium channel activity"/>
    <property type="evidence" value="ECO:0007669"/>
    <property type="project" value="TreeGrafter"/>
</dbReference>
<dbReference type="InterPro" id="IPR018247">
    <property type="entry name" value="EF_Hand_1_Ca_BS"/>
</dbReference>
<reference evidence="14 15" key="1">
    <citation type="submission" date="2020-04" db="EMBL/GenBank/DDBJ databases">
        <title>Plant Genome Project.</title>
        <authorList>
            <person name="Zhang R.-G."/>
        </authorList>
    </citation>
    <scope>NUCLEOTIDE SEQUENCE [LARGE SCALE GENOMIC DNA]</scope>
    <source>
        <strain evidence="14">YNK0</strain>
        <tissue evidence="14">Leaf</tissue>
    </source>
</reference>
<keyword evidence="7" id="KW-0406">Ion transport</keyword>
<accession>A0A835DN67</accession>
<feature type="domain" description="EF-hand" evidence="13">
    <location>
        <begin position="280"/>
        <end position="299"/>
    </location>
</feature>
<dbReference type="GO" id="GO:0005509">
    <property type="term" value="F:calcium ion binding"/>
    <property type="evidence" value="ECO:0007669"/>
    <property type="project" value="InterPro"/>
</dbReference>
<evidence type="ECO:0000256" key="11">
    <source>
        <dbReference type="SAM" id="Phobius"/>
    </source>
</evidence>
<evidence type="ECO:0000256" key="2">
    <source>
        <dbReference type="ARBA" id="ARBA00010159"/>
    </source>
</evidence>
<organism evidence="14 15">
    <name type="scientific">Tetracentron sinense</name>
    <name type="common">Spur-leaf</name>
    <dbReference type="NCBI Taxonomy" id="13715"/>
    <lineage>
        <taxon>Eukaryota</taxon>
        <taxon>Viridiplantae</taxon>
        <taxon>Streptophyta</taxon>
        <taxon>Embryophyta</taxon>
        <taxon>Tracheophyta</taxon>
        <taxon>Spermatophyta</taxon>
        <taxon>Magnoliopsida</taxon>
        <taxon>Trochodendrales</taxon>
        <taxon>Trochodendraceae</taxon>
        <taxon>Tetracentron</taxon>
    </lineage>
</organism>
<evidence type="ECO:0000259" key="13">
    <source>
        <dbReference type="Pfam" id="PF13202"/>
    </source>
</evidence>
<dbReference type="GO" id="GO:0009705">
    <property type="term" value="C:plant-type vacuole membrane"/>
    <property type="evidence" value="ECO:0007669"/>
    <property type="project" value="TreeGrafter"/>
</dbReference>
<comment type="caution">
    <text evidence="14">The sequence shown here is derived from an EMBL/GenBank/DDBJ whole genome shotgun (WGS) entry which is preliminary data.</text>
</comment>
<evidence type="ECO:0000256" key="7">
    <source>
        <dbReference type="ARBA" id="ARBA00023065"/>
    </source>
</evidence>
<feature type="domain" description="Potassium channel" evidence="12">
    <location>
        <begin position="74"/>
        <end position="154"/>
    </location>
</feature>
<dbReference type="FunFam" id="1.10.287.70:FF:000127">
    <property type="entry name" value="Calcium-activated outward-rectifying potassium channel 1"/>
    <property type="match status" value="1"/>
</dbReference>
<dbReference type="OrthoDB" id="415460at2759"/>
<dbReference type="CDD" id="cd00051">
    <property type="entry name" value="EFh"/>
    <property type="match status" value="1"/>
</dbReference>
<evidence type="ECO:0000256" key="9">
    <source>
        <dbReference type="ARBA" id="ARBA00023303"/>
    </source>
</evidence>
<feature type="transmembrane region" description="Helical" evidence="11">
    <location>
        <begin position="71"/>
        <end position="89"/>
    </location>
</feature>
<feature type="region of interest" description="Disordered" evidence="10">
    <location>
        <begin position="1"/>
        <end position="32"/>
    </location>
</feature>
<dbReference type="Pfam" id="PF07885">
    <property type="entry name" value="Ion_trans_2"/>
    <property type="match status" value="2"/>
</dbReference>
<dbReference type="AlphaFoldDB" id="A0A835DN67"/>
<evidence type="ECO:0000256" key="10">
    <source>
        <dbReference type="SAM" id="MobiDB-lite"/>
    </source>
</evidence>
<keyword evidence="4 11" id="KW-0812">Transmembrane</keyword>
<feature type="transmembrane region" description="Helical" evidence="11">
    <location>
        <begin position="237"/>
        <end position="258"/>
    </location>
</feature>
<evidence type="ECO:0000256" key="6">
    <source>
        <dbReference type="ARBA" id="ARBA00022989"/>
    </source>
</evidence>
<keyword evidence="6 11" id="KW-1133">Transmembrane helix</keyword>
<comment type="similarity">
    <text evidence="2">Belongs to the two pore domain potassium channel (TC 1.A.1.7) family.</text>
</comment>
<dbReference type="PRINTS" id="PR01333">
    <property type="entry name" value="2POREKCHANEL"/>
</dbReference>
<evidence type="ECO:0000313" key="15">
    <source>
        <dbReference type="Proteomes" id="UP000655225"/>
    </source>
</evidence>
<dbReference type="GO" id="GO:0030322">
    <property type="term" value="P:stabilization of membrane potential"/>
    <property type="evidence" value="ECO:0007669"/>
    <property type="project" value="TreeGrafter"/>
</dbReference>
<dbReference type="InterPro" id="IPR013099">
    <property type="entry name" value="K_chnl_dom"/>
</dbReference>
<gene>
    <name evidence="14" type="ORF">HHK36_005805</name>
</gene>
<evidence type="ECO:0000256" key="3">
    <source>
        <dbReference type="ARBA" id="ARBA00022448"/>
    </source>
</evidence>